<dbReference type="Proteomes" id="UP000221024">
    <property type="component" value="Unassembled WGS sequence"/>
</dbReference>
<keyword evidence="3" id="KW-1185">Reference proteome</keyword>
<evidence type="ECO:0008006" key="4">
    <source>
        <dbReference type="Google" id="ProtNLM"/>
    </source>
</evidence>
<dbReference type="AlphaFoldDB" id="A0A2H3NP90"/>
<keyword evidence="1" id="KW-0732">Signal</keyword>
<feature type="signal peptide" evidence="1">
    <location>
        <begin position="1"/>
        <end position="29"/>
    </location>
</feature>
<evidence type="ECO:0000313" key="2">
    <source>
        <dbReference type="EMBL" id="PEN08770.1"/>
    </source>
</evidence>
<protein>
    <recommendedName>
        <fullName evidence="4">Intracellular proteinase inhibitor BsuPI domain-containing protein</fullName>
    </recommendedName>
</protein>
<name>A0A2H3NP90_9BACT</name>
<dbReference type="EMBL" id="PDEP01000002">
    <property type="protein sequence ID" value="PEN08770.1"/>
    <property type="molecule type" value="Genomic_DNA"/>
</dbReference>
<feature type="chain" id="PRO_5013917689" description="Intracellular proteinase inhibitor BsuPI domain-containing protein" evidence="1">
    <location>
        <begin position="30"/>
        <end position="134"/>
    </location>
</feature>
<comment type="caution">
    <text evidence="2">The sequence shown here is derived from an EMBL/GenBank/DDBJ whole genome shotgun (WGS) entry which is preliminary data.</text>
</comment>
<sequence length="134" mass="14687">MIMYAYLARRCYVLLFLTIFFGGCDLAGASEDGAVAFTADQPSYTAGSTAQLHLENRSDDTFRVGSLCALRLYREVLGSWKAVWQQQGCLTVVIEVEPGARQTFQPVVPEDATPGTYRYELGSAVSNTFTIDAP</sequence>
<gene>
    <name evidence="2" type="ORF">CRI93_03160</name>
</gene>
<accession>A0A2H3NP90</accession>
<reference evidence="2 3" key="1">
    <citation type="submission" date="2017-10" db="EMBL/GenBank/DDBJ databases">
        <title>Draft genome of Longimonas halophila.</title>
        <authorList>
            <person name="Goh K.M."/>
            <person name="Shamsir M.S."/>
            <person name="Lim S.W."/>
        </authorList>
    </citation>
    <scope>NUCLEOTIDE SEQUENCE [LARGE SCALE GENOMIC DNA]</scope>
    <source>
        <strain evidence="2 3">KCTC 42399</strain>
    </source>
</reference>
<evidence type="ECO:0000256" key="1">
    <source>
        <dbReference type="SAM" id="SignalP"/>
    </source>
</evidence>
<evidence type="ECO:0000313" key="3">
    <source>
        <dbReference type="Proteomes" id="UP000221024"/>
    </source>
</evidence>
<dbReference type="RefSeq" id="WP_098061164.1">
    <property type="nucleotide sequence ID" value="NZ_PDEP01000002.1"/>
</dbReference>
<organism evidence="2 3">
    <name type="scientific">Longimonas halophila</name>
    <dbReference type="NCBI Taxonomy" id="1469170"/>
    <lineage>
        <taxon>Bacteria</taxon>
        <taxon>Pseudomonadati</taxon>
        <taxon>Rhodothermota</taxon>
        <taxon>Rhodothermia</taxon>
        <taxon>Rhodothermales</taxon>
        <taxon>Salisaetaceae</taxon>
        <taxon>Longimonas</taxon>
    </lineage>
</organism>
<proteinExistence type="predicted"/>